<comment type="caution">
    <text evidence="2">The sequence shown here is derived from an EMBL/GenBank/DDBJ whole genome shotgun (WGS) entry which is preliminary data.</text>
</comment>
<name>A0A2P4SHY1_BAMTH</name>
<dbReference type="Gene3D" id="3.40.33.10">
    <property type="entry name" value="CAP"/>
    <property type="match status" value="1"/>
</dbReference>
<organism evidence="2 3">
    <name type="scientific">Bambusicola thoracicus</name>
    <name type="common">Chinese bamboo-partridge</name>
    <name type="synonym">Perdix thoracica</name>
    <dbReference type="NCBI Taxonomy" id="9083"/>
    <lineage>
        <taxon>Eukaryota</taxon>
        <taxon>Metazoa</taxon>
        <taxon>Chordata</taxon>
        <taxon>Craniata</taxon>
        <taxon>Vertebrata</taxon>
        <taxon>Euteleostomi</taxon>
        <taxon>Archelosauria</taxon>
        <taxon>Archosauria</taxon>
        <taxon>Dinosauria</taxon>
        <taxon>Saurischia</taxon>
        <taxon>Theropoda</taxon>
        <taxon>Coelurosauria</taxon>
        <taxon>Aves</taxon>
        <taxon>Neognathae</taxon>
        <taxon>Galloanserae</taxon>
        <taxon>Galliformes</taxon>
        <taxon>Phasianidae</taxon>
        <taxon>Perdicinae</taxon>
        <taxon>Bambusicola</taxon>
    </lineage>
</organism>
<dbReference type="Pfam" id="PF00188">
    <property type="entry name" value="CAP"/>
    <property type="match status" value="1"/>
</dbReference>
<keyword evidence="3" id="KW-1185">Reference proteome</keyword>
<dbReference type="SUPFAM" id="SSF55797">
    <property type="entry name" value="PR-1-like"/>
    <property type="match status" value="1"/>
</dbReference>
<dbReference type="Proteomes" id="UP000237246">
    <property type="component" value="Unassembled WGS sequence"/>
</dbReference>
<protein>
    <recommendedName>
        <fullName evidence="1">SCP domain-containing protein</fullName>
    </recommendedName>
</protein>
<dbReference type="InterPro" id="IPR014044">
    <property type="entry name" value="CAP_dom"/>
</dbReference>
<proteinExistence type="predicted"/>
<dbReference type="SMART" id="SM00198">
    <property type="entry name" value="SCP"/>
    <property type="match status" value="1"/>
</dbReference>
<accession>A0A2P4SHY1</accession>
<dbReference type="PANTHER" id="PTHR10334">
    <property type="entry name" value="CYSTEINE-RICH SECRETORY PROTEIN-RELATED"/>
    <property type="match status" value="1"/>
</dbReference>
<dbReference type="InterPro" id="IPR035940">
    <property type="entry name" value="CAP_sf"/>
</dbReference>
<feature type="domain" description="SCP" evidence="1">
    <location>
        <begin position="1"/>
        <end position="95"/>
    </location>
</feature>
<sequence>MFRMSWDPALAKSAKAWAKRCMFEHNMYLKIPQKMHPTFTSIGENIWTGTATIFSVHVALTDWFDEVKNYDFNTRHCTNVCGHYTQVSLTCPAVYYV</sequence>
<dbReference type="InterPro" id="IPR001283">
    <property type="entry name" value="CRISP-related"/>
</dbReference>
<evidence type="ECO:0000313" key="3">
    <source>
        <dbReference type="Proteomes" id="UP000237246"/>
    </source>
</evidence>
<dbReference type="PRINTS" id="PR00837">
    <property type="entry name" value="V5TPXLIKE"/>
</dbReference>
<reference evidence="2 3" key="1">
    <citation type="submission" date="2018-01" db="EMBL/GenBank/DDBJ databases">
        <title>Comparison of the Chinese Bamboo Partridge and Red Junglefowl genome sequences highlights the importance of demography in genome evolution.</title>
        <authorList>
            <person name="Tiley G.P."/>
            <person name="Kimball R.T."/>
            <person name="Braun E.L."/>
            <person name="Burleigh J.G."/>
        </authorList>
    </citation>
    <scope>NUCLEOTIDE SEQUENCE [LARGE SCALE GENOMIC DNA]</scope>
    <source>
        <strain evidence="2">RTK389</strain>
        <tissue evidence="2">Blood</tissue>
    </source>
</reference>
<dbReference type="EMBL" id="PPHD01046695">
    <property type="protein sequence ID" value="POI23725.1"/>
    <property type="molecule type" value="Genomic_DNA"/>
</dbReference>
<gene>
    <name evidence="2" type="ORF">CIB84_012528</name>
</gene>
<evidence type="ECO:0000313" key="2">
    <source>
        <dbReference type="EMBL" id="POI23725.1"/>
    </source>
</evidence>
<dbReference type="AlphaFoldDB" id="A0A2P4SHY1"/>
<evidence type="ECO:0000259" key="1">
    <source>
        <dbReference type="SMART" id="SM00198"/>
    </source>
</evidence>
<dbReference type="OrthoDB" id="43654at2759"/>